<accession>A0A8H5UEJ0</accession>
<organism evidence="2 3">
    <name type="scientific">Fusarium circinatum</name>
    <name type="common">Pitch canker fungus</name>
    <name type="synonym">Gibberella circinata</name>
    <dbReference type="NCBI Taxonomy" id="48490"/>
    <lineage>
        <taxon>Eukaryota</taxon>
        <taxon>Fungi</taxon>
        <taxon>Dikarya</taxon>
        <taxon>Ascomycota</taxon>
        <taxon>Pezizomycotina</taxon>
        <taxon>Sordariomycetes</taxon>
        <taxon>Hypocreomycetidae</taxon>
        <taxon>Hypocreales</taxon>
        <taxon>Nectriaceae</taxon>
        <taxon>Fusarium</taxon>
        <taxon>Fusarium fujikuroi species complex</taxon>
    </lineage>
</organism>
<feature type="region of interest" description="Disordered" evidence="1">
    <location>
        <begin position="1"/>
        <end position="45"/>
    </location>
</feature>
<name>A0A8H5UEJ0_FUSCI</name>
<evidence type="ECO:0000256" key="1">
    <source>
        <dbReference type="SAM" id="MobiDB-lite"/>
    </source>
</evidence>
<protein>
    <submittedName>
        <fullName evidence="2">Uncharacterized protein</fullName>
    </submittedName>
</protein>
<sequence length="124" mass="13555">MDERTKKQVANCLARHDVHGGEKNQHHDQDEPKPQSQPQSTTAADTANLAERLLIEPKSEAIPELKLNSGNLAMLNEQLSRKATKNAKSVCSDAASHGATSGLSREASVYIPPSPLYSRPCRRK</sequence>
<feature type="compositionally biased region" description="Basic and acidic residues" evidence="1">
    <location>
        <begin position="14"/>
        <end position="33"/>
    </location>
</feature>
<feature type="compositionally biased region" description="Polar residues" evidence="1">
    <location>
        <begin position="34"/>
        <end position="45"/>
    </location>
</feature>
<feature type="region of interest" description="Disordered" evidence="1">
    <location>
        <begin position="94"/>
        <end position="124"/>
    </location>
</feature>
<evidence type="ECO:0000313" key="3">
    <source>
        <dbReference type="Proteomes" id="UP000572754"/>
    </source>
</evidence>
<proteinExistence type="predicted"/>
<gene>
    <name evidence="2" type="ORF">FCIRC_2896</name>
</gene>
<reference evidence="3" key="1">
    <citation type="journal article" date="2020" name="BMC Genomics">
        <title>Correction to: Identification and distribution of gene clusters required for synthesis of sphingolipid metabolism inhibitors in diverse species of the filamentous fungus Fusarium.</title>
        <authorList>
            <person name="Kim H.S."/>
            <person name="Lohmar J.M."/>
            <person name="Busman M."/>
            <person name="Brown D.W."/>
            <person name="Naumann T.A."/>
            <person name="Divon H.H."/>
            <person name="Lysoe E."/>
            <person name="Uhlig S."/>
            <person name="Proctor R.H."/>
        </authorList>
    </citation>
    <scope>NUCLEOTIDE SEQUENCE [LARGE SCALE GENOMIC DNA]</scope>
    <source>
        <strain evidence="3">NRRL 25331</strain>
    </source>
</reference>
<dbReference type="AlphaFoldDB" id="A0A8H5UEJ0"/>
<comment type="caution">
    <text evidence="2">The sequence shown here is derived from an EMBL/GenBank/DDBJ whole genome shotgun (WGS) entry which is preliminary data.</text>
</comment>
<reference evidence="2 3" key="2">
    <citation type="submission" date="2020-05" db="EMBL/GenBank/DDBJ databases">
        <title>Identification and distribution of gene clusters putatively required for synthesis of sphingolipid metabolism inhibitors in phylogenetically diverse species of the filamentous fungus Fusarium.</title>
        <authorList>
            <person name="Kim H.-S."/>
            <person name="Busman M."/>
            <person name="Brown D.W."/>
            <person name="Divon H."/>
            <person name="Uhlig S."/>
            <person name="Proctor R.H."/>
        </authorList>
    </citation>
    <scope>NUCLEOTIDE SEQUENCE [LARGE SCALE GENOMIC DNA]</scope>
    <source>
        <strain evidence="2 3">NRRL 25331</strain>
    </source>
</reference>
<dbReference type="EMBL" id="JAAQPE010000096">
    <property type="protein sequence ID" value="KAF5686340.1"/>
    <property type="molecule type" value="Genomic_DNA"/>
</dbReference>
<keyword evidence="3" id="KW-1185">Reference proteome</keyword>
<dbReference type="Proteomes" id="UP000572754">
    <property type="component" value="Unassembled WGS sequence"/>
</dbReference>
<evidence type="ECO:0000313" key="2">
    <source>
        <dbReference type="EMBL" id="KAF5686340.1"/>
    </source>
</evidence>